<feature type="coiled-coil region" evidence="10">
    <location>
        <begin position="390"/>
        <end position="424"/>
    </location>
</feature>
<dbReference type="OrthoDB" id="429119at2759"/>
<evidence type="ECO:0000256" key="6">
    <source>
        <dbReference type="ARBA" id="ARBA00023069"/>
    </source>
</evidence>
<dbReference type="GeneID" id="105433311"/>
<evidence type="ECO:0000256" key="5">
    <source>
        <dbReference type="ARBA" id="ARBA00023054"/>
    </source>
</evidence>
<evidence type="ECO:0000256" key="10">
    <source>
        <dbReference type="SAM" id="Coils"/>
    </source>
</evidence>
<keyword evidence="8" id="KW-0966">Cell projection</keyword>
<dbReference type="RefSeq" id="XP_025075651.1">
    <property type="nucleotide sequence ID" value="XM_025219866.1"/>
</dbReference>
<keyword evidence="3" id="KW-0963">Cytoplasm</keyword>
<dbReference type="PANTHER" id="PTHR14517:SF6">
    <property type="entry name" value="RE41410P"/>
    <property type="match status" value="1"/>
</dbReference>
<evidence type="ECO:0000256" key="9">
    <source>
        <dbReference type="ARBA" id="ARBA00046435"/>
    </source>
</evidence>
<keyword evidence="4" id="KW-0282">Flagellum</keyword>
<name>A0A8N1SA76_9HYME</name>
<evidence type="ECO:0000256" key="4">
    <source>
        <dbReference type="ARBA" id="ARBA00022846"/>
    </source>
</evidence>
<evidence type="ECO:0000256" key="7">
    <source>
        <dbReference type="ARBA" id="ARBA00023212"/>
    </source>
</evidence>
<evidence type="ECO:0000313" key="12">
    <source>
        <dbReference type="RefSeq" id="XP_025075651.1"/>
    </source>
</evidence>
<keyword evidence="11" id="KW-1185">Reference proteome</keyword>
<sequence length="444" mass="53055">MKYAALFSSILNEHCAPGIYQSRAMTLDPRFFSSGKLSMFYTDNLAVVKKELVFSRQISKMLKFQQRATPEDLKIAASIKRKRQLEEARKLRIFNPRVRKIGIDKAFLDKQVEEKKRQHEWERAKECQLDEALIRSSEHAMHLERRQEEERRRLNKEVESFRRVHQRAEDRRDYDLYDPEALKKSLPARVNDNGDDPSLGVASAQKFEGEDRNLPVRLKMQKEQMRWWIQRQKEEREAAEKARRDAEEAYQEVVLSRDKRAMALARMEEECRRRLNEATATFNRALAEEQHHRRHCEAVQDEEDKKAEIYNHVTGDFLTEAREQAESTRGPYKPLVNRYKGMTADELKVFRDAQLQQIEEIRNIKLEEKRINENWDHLMNLHNQTAYSYERELNQRKSELNKKIAEENLRLAEQQKQHQEYLNQVVYKNQPTAAFYEQFNRATR</sequence>
<dbReference type="Pfam" id="PF05914">
    <property type="entry name" value="RIB43A"/>
    <property type="match status" value="1"/>
</dbReference>
<organism evidence="11 12">
    <name type="scientific">Pogonomyrmex barbatus</name>
    <name type="common">red harvester ant</name>
    <dbReference type="NCBI Taxonomy" id="144034"/>
    <lineage>
        <taxon>Eukaryota</taxon>
        <taxon>Metazoa</taxon>
        <taxon>Ecdysozoa</taxon>
        <taxon>Arthropoda</taxon>
        <taxon>Hexapoda</taxon>
        <taxon>Insecta</taxon>
        <taxon>Pterygota</taxon>
        <taxon>Neoptera</taxon>
        <taxon>Endopterygota</taxon>
        <taxon>Hymenoptera</taxon>
        <taxon>Apocrita</taxon>
        <taxon>Aculeata</taxon>
        <taxon>Formicoidea</taxon>
        <taxon>Formicidae</taxon>
        <taxon>Myrmicinae</taxon>
        <taxon>Pogonomyrmex</taxon>
    </lineage>
</organism>
<evidence type="ECO:0000256" key="8">
    <source>
        <dbReference type="ARBA" id="ARBA00023273"/>
    </source>
</evidence>
<dbReference type="PANTHER" id="PTHR14517">
    <property type="entry name" value="RIB43A-RELATED"/>
    <property type="match status" value="1"/>
</dbReference>
<comment type="subunit">
    <text evidence="9">Microtubule inner protein component of sperm flagellar doublet microtubules.</text>
</comment>
<keyword evidence="7" id="KW-0206">Cytoskeleton</keyword>
<reference evidence="12" key="1">
    <citation type="submission" date="2025-08" db="UniProtKB">
        <authorList>
            <consortium name="RefSeq"/>
        </authorList>
    </citation>
    <scope>IDENTIFICATION</scope>
</reference>
<keyword evidence="6" id="KW-0969">Cilium</keyword>
<accession>A0A8N1SA76</accession>
<evidence type="ECO:0000256" key="2">
    <source>
        <dbReference type="ARBA" id="ARBA00006875"/>
    </source>
</evidence>
<comment type="similarity">
    <text evidence="2">Belongs to the RIB43A family.</text>
</comment>
<evidence type="ECO:0000256" key="3">
    <source>
        <dbReference type="ARBA" id="ARBA00022490"/>
    </source>
</evidence>
<dbReference type="AlphaFoldDB" id="A0A8N1SA76"/>
<evidence type="ECO:0000256" key="1">
    <source>
        <dbReference type="ARBA" id="ARBA00004611"/>
    </source>
</evidence>
<keyword evidence="5 10" id="KW-0175">Coiled coil</keyword>
<proteinExistence type="inferred from homology"/>
<protein>
    <submittedName>
        <fullName evidence="12">RIB43A-like with coiled-coils protein 2 isoform X1</fullName>
    </submittedName>
</protein>
<gene>
    <name evidence="12" type="primary">LOC105433311</name>
</gene>
<dbReference type="Proteomes" id="UP000504615">
    <property type="component" value="Unplaced"/>
</dbReference>
<feature type="coiled-coil region" evidence="10">
    <location>
        <begin position="144"/>
        <end position="171"/>
    </location>
</feature>
<evidence type="ECO:0000313" key="11">
    <source>
        <dbReference type="Proteomes" id="UP000504615"/>
    </source>
</evidence>
<dbReference type="InterPro" id="IPR008805">
    <property type="entry name" value="RIB43A"/>
</dbReference>
<comment type="subcellular location">
    <subcellularLocation>
        <location evidence="1">Cytoplasm</location>
        <location evidence="1">Cytoskeleton</location>
        <location evidence="1">Flagellum axoneme</location>
    </subcellularLocation>
</comment>